<evidence type="ECO:0008006" key="3">
    <source>
        <dbReference type="Google" id="ProtNLM"/>
    </source>
</evidence>
<accession>A0AAU8USS3</accession>
<dbReference type="Proteomes" id="UP000190848">
    <property type="component" value="Chromosome"/>
</dbReference>
<dbReference type="SUPFAM" id="SSF46785">
    <property type="entry name" value="Winged helix' DNA-binding domain"/>
    <property type="match status" value="1"/>
</dbReference>
<protein>
    <recommendedName>
        <fullName evidence="3">Transcriptional regulator</fullName>
    </recommendedName>
</protein>
<sequence length="140" mass="16627">MSITSNQTYSQVREHLPEKRRLVYDAIKEMKSCTFYDVANYLRLEINQVSNRFNELLFAGYIKVIGSEKNGIYERDLYTIIENKSEIIKTQEKLYQGYIDSKSELEQDFHRCQTNEGKNLLRKRINHLKTKINNLKEIAI</sequence>
<dbReference type="EMBL" id="CP016374">
    <property type="protein sequence ID" value="AQX00472.1"/>
    <property type="molecule type" value="Genomic_DNA"/>
</dbReference>
<dbReference type="RefSeq" id="WP_078395184.1">
    <property type="nucleotide sequence ID" value="NZ_CP016374.1"/>
</dbReference>
<dbReference type="InterPro" id="IPR036390">
    <property type="entry name" value="WH_DNA-bd_sf"/>
</dbReference>
<organism evidence="1 2">
    <name type="scientific">Elizabethkingia anophelis</name>
    <dbReference type="NCBI Taxonomy" id="1117645"/>
    <lineage>
        <taxon>Bacteria</taxon>
        <taxon>Pseudomonadati</taxon>
        <taxon>Bacteroidota</taxon>
        <taxon>Flavobacteriia</taxon>
        <taxon>Flavobacteriales</taxon>
        <taxon>Weeksellaceae</taxon>
        <taxon>Elizabethkingia</taxon>
    </lineage>
</organism>
<evidence type="ECO:0000313" key="1">
    <source>
        <dbReference type="EMBL" id="AQX00472.1"/>
    </source>
</evidence>
<gene>
    <name evidence="1" type="ORF">BBD32_02815</name>
</gene>
<name>A0AAU8USS3_9FLAO</name>
<dbReference type="AlphaFoldDB" id="A0AAU8USS3"/>
<evidence type="ECO:0000313" key="2">
    <source>
        <dbReference type="Proteomes" id="UP000190848"/>
    </source>
</evidence>
<reference evidence="1 2" key="1">
    <citation type="submission" date="2016-07" db="EMBL/GenBank/DDBJ databases">
        <title>Revisiting the taxonomy of the Elizabethkingia Genus using Whole-Genome Sequencing, Optical Mapping, and MALDI-TOF, along with proposal of three novel Elizabethkingia species: Elizabethkingia bruuniana sp. nov., Elizabethkingia ursingii sp. nov., and Elizabethkingia occulta sp. nov.</title>
        <authorList>
            <person name="Nicholson A.C."/>
        </authorList>
    </citation>
    <scope>NUCLEOTIDE SEQUENCE [LARGE SCALE GENOMIC DNA]</scope>
    <source>
        <strain evidence="1 2">F3201</strain>
    </source>
</reference>
<proteinExistence type="predicted"/>